<name>A0ABS6FUZ5_9BACL</name>
<dbReference type="Proteomes" id="UP000743001">
    <property type="component" value="Unassembled WGS sequence"/>
</dbReference>
<keyword evidence="1" id="KW-0547">Nucleotide-binding</keyword>
<feature type="domain" description="HD Cas3-type" evidence="7">
    <location>
        <begin position="12"/>
        <end position="174"/>
    </location>
</feature>
<dbReference type="Pfam" id="PF00270">
    <property type="entry name" value="DEAD"/>
    <property type="match status" value="1"/>
</dbReference>
<proteinExistence type="predicted"/>
<dbReference type="RefSeq" id="WP_216479836.1">
    <property type="nucleotide sequence ID" value="NZ_JAHLQJ010000013.1"/>
</dbReference>
<dbReference type="CDD" id="cd09641">
    <property type="entry name" value="Cas3''_I"/>
    <property type="match status" value="1"/>
</dbReference>
<protein>
    <submittedName>
        <fullName evidence="8">CRISPR-associated helicase Cas3</fullName>
    </submittedName>
</protein>
<dbReference type="InterPro" id="IPR011545">
    <property type="entry name" value="DEAD/DEAH_box_helicase_dom"/>
</dbReference>
<evidence type="ECO:0000256" key="1">
    <source>
        <dbReference type="ARBA" id="ARBA00022741"/>
    </source>
</evidence>
<keyword evidence="9" id="KW-1185">Reference proteome</keyword>
<dbReference type="InterPro" id="IPR014001">
    <property type="entry name" value="Helicase_ATP-bd"/>
</dbReference>
<evidence type="ECO:0000259" key="6">
    <source>
        <dbReference type="PROSITE" id="PS51192"/>
    </source>
</evidence>
<reference evidence="8 9" key="1">
    <citation type="submission" date="2021-06" db="EMBL/GenBank/DDBJ databases">
        <authorList>
            <person name="Sun Q."/>
            <person name="Li D."/>
        </authorList>
    </citation>
    <scope>NUCLEOTIDE SEQUENCE [LARGE SCALE GENOMIC DNA]</scope>
    <source>
        <strain evidence="8 9">MSJ-6</strain>
    </source>
</reference>
<evidence type="ECO:0000313" key="9">
    <source>
        <dbReference type="Proteomes" id="UP000743001"/>
    </source>
</evidence>
<evidence type="ECO:0000256" key="4">
    <source>
        <dbReference type="ARBA" id="ARBA00022840"/>
    </source>
</evidence>
<dbReference type="PROSITE" id="PS51643">
    <property type="entry name" value="HD_CAS3"/>
    <property type="match status" value="1"/>
</dbReference>
<dbReference type="InterPro" id="IPR006474">
    <property type="entry name" value="Helicase_Cas3_CRISPR-ass_core"/>
</dbReference>
<dbReference type="SMART" id="SM00490">
    <property type="entry name" value="HELICc"/>
    <property type="match status" value="1"/>
</dbReference>
<keyword evidence="4" id="KW-0067">ATP-binding</keyword>
<keyword evidence="5" id="KW-0051">Antiviral defense</keyword>
<gene>
    <name evidence="8" type="primary">cas3</name>
    <name evidence="8" type="ORF">KQJ23_15720</name>
</gene>
<comment type="caution">
    <text evidence="8">The sequence shown here is derived from an EMBL/GenBank/DDBJ whole genome shotgun (WGS) entry which is preliminary data.</text>
</comment>
<dbReference type="NCBIfam" id="TIGR01596">
    <property type="entry name" value="cas3_HD"/>
    <property type="match status" value="1"/>
</dbReference>
<dbReference type="PROSITE" id="PS51192">
    <property type="entry name" value="HELICASE_ATP_BIND_1"/>
    <property type="match status" value="1"/>
</dbReference>
<dbReference type="CDD" id="cd17930">
    <property type="entry name" value="DEXHc_cas3"/>
    <property type="match status" value="1"/>
</dbReference>
<dbReference type="EMBL" id="JAHLQJ010000013">
    <property type="protein sequence ID" value="MBU5673277.1"/>
    <property type="molecule type" value="Genomic_DNA"/>
</dbReference>
<accession>A0ABS6FUZ5</accession>
<organism evidence="8 9">
    <name type="scientific">Paenibacillus brevis</name>
    <dbReference type="NCBI Taxonomy" id="2841508"/>
    <lineage>
        <taxon>Bacteria</taxon>
        <taxon>Bacillati</taxon>
        <taxon>Bacillota</taxon>
        <taxon>Bacilli</taxon>
        <taxon>Bacillales</taxon>
        <taxon>Paenibacillaceae</taxon>
        <taxon>Paenibacillus</taxon>
    </lineage>
</organism>
<keyword evidence="2" id="KW-0378">Hydrolase</keyword>
<evidence type="ECO:0000256" key="3">
    <source>
        <dbReference type="ARBA" id="ARBA00022806"/>
    </source>
</evidence>
<evidence type="ECO:0000259" key="7">
    <source>
        <dbReference type="PROSITE" id="PS51643"/>
    </source>
</evidence>
<evidence type="ECO:0000256" key="5">
    <source>
        <dbReference type="ARBA" id="ARBA00023118"/>
    </source>
</evidence>
<dbReference type="InterPro" id="IPR006674">
    <property type="entry name" value="HD_domain"/>
</dbReference>
<evidence type="ECO:0000256" key="2">
    <source>
        <dbReference type="ARBA" id="ARBA00022801"/>
    </source>
</evidence>
<dbReference type="InterPro" id="IPR006483">
    <property type="entry name" value="CRISPR-assoc_Cas3_HD"/>
</dbReference>
<dbReference type="InterPro" id="IPR054712">
    <property type="entry name" value="Cas3-like_dom"/>
</dbReference>
<dbReference type="Pfam" id="PF01966">
    <property type="entry name" value="HD"/>
    <property type="match status" value="1"/>
</dbReference>
<evidence type="ECO:0000313" key="8">
    <source>
        <dbReference type="EMBL" id="MBU5673277.1"/>
    </source>
</evidence>
<keyword evidence="3" id="KW-0347">Helicase</keyword>
<dbReference type="SMART" id="SM00487">
    <property type="entry name" value="DEXDc"/>
    <property type="match status" value="1"/>
</dbReference>
<feature type="domain" description="Helicase ATP-binding" evidence="6">
    <location>
        <begin position="231"/>
        <end position="418"/>
    </location>
</feature>
<dbReference type="InterPro" id="IPR001650">
    <property type="entry name" value="Helicase_C-like"/>
</dbReference>
<dbReference type="NCBIfam" id="TIGR01587">
    <property type="entry name" value="cas3_core"/>
    <property type="match status" value="1"/>
</dbReference>
<dbReference type="Pfam" id="PF22590">
    <property type="entry name" value="Cas3-like_C_2"/>
    <property type="match status" value="1"/>
</dbReference>
<sequence>MLFYAHSTNRKDKSDWQLLLTHLKQVAEEAGEFAKKFKAWEWGWVAGLLHDLGKYSLQFQKRLDGSSIPVEHALAGALELLKRNTDDKTGPQARLLAYIIAGHHAGLADYQSDKDSALVHRLEREPAPYDAAFAEITIPDVPMKFPLVSGLHTGLQISLFVRMIFSCLVDADSLNTEGFCDPVRSKLRGKLFEHDLFWAKFQHHRELKFANVDRTTEINLLREELYQECLSQATEIRGIFKLSLPTGAGKTLISFGFGLEHAKRAKFERLIYVIPFVSIIEQNSGEFRDILGSEYVLEHHSNYQHEKAREKLTEKDIDALKLAEENWDMPVVVTTNVQFFESLFSSKRSRARKLHNIANSMIILDEAQLMMGGFFKPCLYVLDELVRNYGCSVMICTATQPPISSILDKTAIKEIVADPTKRYKQFERVNLNFIGKCSWKDIATRIVEGEPQSLCIVNTRGNALNLYSSLKKSYKPDELYHLSARMTPKHRSYILSIVRQRLLDHLPCILISTQLIEAGVDVDFPVVFREIAGLDSIAQAAGRCNRNGLREKGGLKVHGDVFVFEPEQEYRKNDWLYNDISAAKAQLLRCKVHNLNPLSQEVIDAYYQHLYFYKSQGDTADSEAHDKEGILSLLNKEWRGFSFPFAEVSQKFKLIDDKMRPIVIPYIVEDDLESQKQWNELLNKLQNSPLVGRELYRKLQPYTVQVYPHEFNALLDGGELDEVRTDIFILRRPIQWYDKSSGLVPYSRDIALQEILNI</sequence>